<dbReference type="InterPro" id="IPR050399">
    <property type="entry name" value="HPr"/>
</dbReference>
<evidence type="ECO:0000313" key="8">
    <source>
        <dbReference type="Proteomes" id="UP000664122"/>
    </source>
</evidence>
<feature type="region of interest" description="Disordered" evidence="5">
    <location>
        <begin position="1"/>
        <end position="23"/>
    </location>
</feature>
<keyword evidence="4" id="KW-0598">Phosphotransferase system</keyword>
<dbReference type="InterPro" id="IPR035895">
    <property type="entry name" value="HPr-like_sf"/>
</dbReference>
<accession>A0A939JUQ7</accession>
<keyword evidence="3" id="KW-0963">Cytoplasm</keyword>
<dbReference type="EMBL" id="JAFMPP010000002">
    <property type="protein sequence ID" value="MBO0661669.1"/>
    <property type="molecule type" value="Genomic_DNA"/>
</dbReference>
<dbReference type="Gene3D" id="3.30.1340.10">
    <property type="entry name" value="HPr-like"/>
    <property type="match status" value="1"/>
</dbReference>
<sequence length="113" mass="11880">MPSPAEPDRGEDRCARLDTPQPADPAARVFPIINKRGLHARASARFVETVEDYDSEVTIVRDGMSVGGLSIMGLLMLAASQGTTIEVSATGPDAVAVLDALEALIANRFGEDG</sequence>
<dbReference type="Pfam" id="PF00381">
    <property type="entry name" value="PTS-HPr"/>
    <property type="match status" value="1"/>
</dbReference>
<name>A0A939JUQ7_9HYPH</name>
<reference evidence="7" key="1">
    <citation type="submission" date="2021-03" db="EMBL/GenBank/DDBJ databases">
        <title>Whole genome sequence of Jiella sp. CQZ9-1.</title>
        <authorList>
            <person name="Tuo L."/>
        </authorList>
    </citation>
    <scope>NUCLEOTIDE SEQUENCE</scope>
    <source>
        <strain evidence="7">CQZ9-1</strain>
    </source>
</reference>
<comment type="similarity">
    <text evidence="2">Belongs to the HPr family.</text>
</comment>
<evidence type="ECO:0000256" key="5">
    <source>
        <dbReference type="SAM" id="MobiDB-lite"/>
    </source>
</evidence>
<dbReference type="GO" id="GO:0005737">
    <property type="term" value="C:cytoplasm"/>
    <property type="evidence" value="ECO:0007669"/>
    <property type="project" value="UniProtKB-SubCell"/>
</dbReference>
<evidence type="ECO:0000256" key="3">
    <source>
        <dbReference type="ARBA" id="ARBA00022490"/>
    </source>
</evidence>
<dbReference type="GO" id="GO:0009401">
    <property type="term" value="P:phosphoenolpyruvate-dependent sugar phosphotransferase system"/>
    <property type="evidence" value="ECO:0007669"/>
    <property type="project" value="UniProtKB-KW"/>
</dbReference>
<dbReference type="InterPro" id="IPR000032">
    <property type="entry name" value="HPr-like"/>
</dbReference>
<gene>
    <name evidence="7" type="ORF">J1C48_03700</name>
</gene>
<dbReference type="SUPFAM" id="SSF55594">
    <property type="entry name" value="HPr-like"/>
    <property type="match status" value="1"/>
</dbReference>
<evidence type="ECO:0000313" key="7">
    <source>
        <dbReference type="EMBL" id="MBO0661669.1"/>
    </source>
</evidence>
<protein>
    <submittedName>
        <fullName evidence="7">HPr family phosphocarrier protein</fullName>
    </submittedName>
</protein>
<dbReference type="NCBIfam" id="TIGR01003">
    <property type="entry name" value="PTS_HPr_family"/>
    <property type="match status" value="1"/>
</dbReference>
<keyword evidence="8" id="KW-1185">Reference proteome</keyword>
<feature type="domain" description="HPr" evidence="6">
    <location>
        <begin position="25"/>
        <end position="112"/>
    </location>
</feature>
<comment type="subcellular location">
    <subcellularLocation>
        <location evidence="1">Cytoplasm</location>
    </subcellularLocation>
</comment>
<dbReference type="PROSITE" id="PS00369">
    <property type="entry name" value="PTS_HPR_HIS"/>
    <property type="match status" value="1"/>
</dbReference>
<evidence type="ECO:0000256" key="1">
    <source>
        <dbReference type="ARBA" id="ARBA00004496"/>
    </source>
</evidence>
<dbReference type="PRINTS" id="PR00107">
    <property type="entry name" value="PHOSPHOCPHPR"/>
</dbReference>
<feature type="compositionally biased region" description="Basic and acidic residues" evidence="5">
    <location>
        <begin position="1"/>
        <end position="16"/>
    </location>
</feature>
<dbReference type="Proteomes" id="UP000664122">
    <property type="component" value="Unassembled WGS sequence"/>
</dbReference>
<proteinExistence type="inferred from homology"/>
<evidence type="ECO:0000259" key="6">
    <source>
        <dbReference type="PROSITE" id="PS51350"/>
    </source>
</evidence>
<dbReference type="PANTHER" id="PTHR33705:SF2">
    <property type="entry name" value="PHOSPHOCARRIER PROTEIN NPR"/>
    <property type="match status" value="1"/>
</dbReference>
<dbReference type="AlphaFoldDB" id="A0A939JUQ7"/>
<dbReference type="PROSITE" id="PS51350">
    <property type="entry name" value="PTS_HPR_DOM"/>
    <property type="match status" value="1"/>
</dbReference>
<organism evidence="7 8">
    <name type="scientific">Jiella flava</name>
    <dbReference type="NCBI Taxonomy" id="2816857"/>
    <lineage>
        <taxon>Bacteria</taxon>
        <taxon>Pseudomonadati</taxon>
        <taxon>Pseudomonadota</taxon>
        <taxon>Alphaproteobacteria</taxon>
        <taxon>Hyphomicrobiales</taxon>
        <taxon>Aurantimonadaceae</taxon>
        <taxon>Jiella</taxon>
    </lineage>
</organism>
<dbReference type="InterPro" id="IPR001020">
    <property type="entry name" value="PTS_HPr_His_P_site"/>
</dbReference>
<dbReference type="CDD" id="cd00367">
    <property type="entry name" value="PTS-HPr_like"/>
    <property type="match status" value="1"/>
</dbReference>
<evidence type="ECO:0000256" key="2">
    <source>
        <dbReference type="ARBA" id="ARBA00010736"/>
    </source>
</evidence>
<dbReference type="RefSeq" id="WP_207256593.1">
    <property type="nucleotide sequence ID" value="NZ_JAFMPP010000002.1"/>
</dbReference>
<evidence type="ECO:0000256" key="4">
    <source>
        <dbReference type="ARBA" id="ARBA00022683"/>
    </source>
</evidence>
<comment type="caution">
    <text evidence="7">The sequence shown here is derived from an EMBL/GenBank/DDBJ whole genome shotgun (WGS) entry which is preliminary data.</text>
</comment>
<dbReference type="PANTHER" id="PTHR33705">
    <property type="entry name" value="PHOSPHOCARRIER PROTEIN HPR"/>
    <property type="match status" value="1"/>
</dbReference>